<evidence type="ECO:0000313" key="3">
    <source>
        <dbReference type="EMBL" id="KAF1996763.1"/>
    </source>
</evidence>
<feature type="region of interest" description="Disordered" evidence="1">
    <location>
        <begin position="1"/>
        <end position="23"/>
    </location>
</feature>
<reference evidence="3" key="1">
    <citation type="journal article" date="2020" name="Stud. Mycol.">
        <title>101 Dothideomycetes genomes: a test case for predicting lifestyles and emergence of pathogens.</title>
        <authorList>
            <person name="Haridas S."/>
            <person name="Albert R."/>
            <person name="Binder M."/>
            <person name="Bloem J."/>
            <person name="Labutti K."/>
            <person name="Salamov A."/>
            <person name="Andreopoulos B."/>
            <person name="Baker S."/>
            <person name="Barry K."/>
            <person name="Bills G."/>
            <person name="Bluhm B."/>
            <person name="Cannon C."/>
            <person name="Castanera R."/>
            <person name="Culley D."/>
            <person name="Daum C."/>
            <person name="Ezra D."/>
            <person name="Gonzalez J."/>
            <person name="Henrissat B."/>
            <person name="Kuo A."/>
            <person name="Liang C."/>
            <person name="Lipzen A."/>
            <person name="Lutzoni F."/>
            <person name="Magnuson J."/>
            <person name="Mondo S."/>
            <person name="Nolan M."/>
            <person name="Ohm R."/>
            <person name="Pangilinan J."/>
            <person name="Park H.-J."/>
            <person name="Ramirez L."/>
            <person name="Alfaro M."/>
            <person name="Sun H."/>
            <person name="Tritt A."/>
            <person name="Yoshinaga Y."/>
            <person name="Zwiers L.-H."/>
            <person name="Turgeon B."/>
            <person name="Goodwin S."/>
            <person name="Spatafora J."/>
            <person name="Crous P."/>
            <person name="Grigoriev I."/>
        </authorList>
    </citation>
    <scope>NUCLEOTIDE SEQUENCE</scope>
    <source>
        <strain evidence="3">CBS 123094</strain>
    </source>
</reference>
<dbReference type="AlphaFoldDB" id="A0A6A5W4I6"/>
<evidence type="ECO:0000313" key="4">
    <source>
        <dbReference type="Proteomes" id="UP000799779"/>
    </source>
</evidence>
<evidence type="ECO:0000256" key="1">
    <source>
        <dbReference type="SAM" id="MobiDB-lite"/>
    </source>
</evidence>
<organism evidence="3 4">
    <name type="scientific">Amniculicola lignicola CBS 123094</name>
    <dbReference type="NCBI Taxonomy" id="1392246"/>
    <lineage>
        <taxon>Eukaryota</taxon>
        <taxon>Fungi</taxon>
        <taxon>Dikarya</taxon>
        <taxon>Ascomycota</taxon>
        <taxon>Pezizomycotina</taxon>
        <taxon>Dothideomycetes</taxon>
        <taxon>Pleosporomycetidae</taxon>
        <taxon>Pleosporales</taxon>
        <taxon>Amniculicolaceae</taxon>
        <taxon>Amniculicola</taxon>
    </lineage>
</organism>
<dbReference type="Proteomes" id="UP000799779">
    <property type="component" value="Unassembled WGS sequence"/>
</dbReference>
<keyword evidence="4" id="KW-1185">Reference proteome</keyword>
<accession>A0A6A5W4I6</accession>
<gene>
    <name evidence="3" type="ORF">P154DRAFT_442534</name>
</gene>
<evidence type="ECO:0000259" key="2">
    <source>
        <dbReference type="Pfam" id="PF25545"/>
    </source>
</evidence>
<feature type="compositionally biased region" description="Polar residues" evidence="1">
    <location>
        <begin position="1"/>
        <end position="18"/>
    </location>
</feature>
<name>A0A6A5W4I6_9PLEO</name>
<feature type="domain" description="DUF7924" evidence="2">
    <location>
        <begin position="9"/>
        <end position="187"/>
    </location>
</feature>
<sequence length="221" mass="24265">MSSTAPSDVSSESPNGLSTPKPDIALGLAHTSFTPMQRTVLMMLQDDCRVLSEPHQAQIGLRFPFLVIESKGGAAGGNMIGAQNQAAVGGACALNILGDLQCVVKRITSHPGYVQRNQETPTREQGEEENAPVILFSVTTEGPLHEIWVHYRVGEAYHMTCHRAWRTTRREDAREFVQALAKIVEWGREGFRESIINSLRQIEDAVLGGVLTRLDEILAMS</sequence>
<dbReference type="OrthoDB" id="5372703at2759"/>
<dbReference type="InterPro" id="IPR057684">
    <property type="entry name" value="DUF7924"/>
</dbReference>
<proteinExistence type="predicted"/>
<dbReference type="EMBL" id="ML977621">
    <property type="protein sequence ID" value="KAF1996763.1"/>
    <property type="molecule type" value="Genomic_DNA"/>
</dbReference>
<protein>
    <recommendedName>
        <fullName evidence="2">DUF7924 domain-containing protein</fullName>
    </recommendedName>
</protein>
<dbReference type="Pfam" id="PF25545">
    <property type="entry name" value="DUF7924"/>
    <property type="match status" value="1"/>
</dbReference>